<dbReference type="Pfam" id="PF08680">
    <property type="entry name" value="DUF1779"/>
    <property type="match status" value="1"/>
</dbReference>
<reference evidence="1" key="2">
    <citation type="submission" date="2020-09" db="EMBL/GenBank/DDBJ databases">
        <authorList>
            <person name="Sun Q."/>
            <person name="Zhou Y."/>
        </authorList>
    </citation>
    <scope>NUCLEOTIDE SEQUENCE</scope>
    <source>
        <strain evidence="1">CGMCC 1.16134</strain>
    </source>
</reference>
<dbReference type="Proteomes" id="UP000637643">
    <property type="component" value="Unassembled WGS sequence"/>
</dbReference>
<keyword evidence="2" id="KW-1185">Reference proteome</keyword>
<protein>
    <recommendedName>
        <fullName evidence="3">TATA-box binding</fullName>
    </recommendedName>
</protein>
<sequence length="277" mass="29261">MGLGNRGIGKGKGKGKLTLLIFCMSVAVLLLAGFRSGADQPTAGVPAATDTASLGVAELQKSLALLSSAGQEVTAAGSPLRLVLKWQGEYSGDSDSFKNASDMLAEQLGLGKIEAREEDGHATYRASGSQDAYSKISMFWSQLGSDSSYVIVTVETRDLLKADTFQAAAEEAGTLMFSAGITPEWNASLQGTAKAQSGPDTALFSIEQSIQEQLPGMNPAESYEDDTTYSRSYSVPDLERVVSSGNHLIALQLAVHKDGNNNTNRVTLGLPLITIEY</sequence>
<dbReference type="AlphaFoldDB" id="A0A917FC73"/>
<comment type="caution">
    <text evidence="1">The sequence shown here is derived from an EMBL/GenBank/DDBJ whole genome shotgun (WGS) entry which is preliminary data.</text>
</comment>
<evidence type="ECO:0000313" key="1">
    <source>
        <dbReference type="EMBL" id="GGF61303.1"/>
    </source>
</evidence>
<accession>A0A917FC73</accession>
<proteinExistence type="predicted"/>
<dbReference type="InterPro" id="IPR014794">
    <property type="entry name" value="DUF1779"/>
</dbReference>
<name>A0A917FC73_9BACL</name>
<reference evidence="1" key="1">
    <citation type="journal article" date="2014" name="Int. J. Syst. Evol. Microbiol.">
        <title>Complete genome sequence of Corynebacterium casei LMG S-19264T (=DSM 44701T), isolated from a smear-ripened cheese.</title>
        <authorList>
            <consortium name="US DOE Joint Genome Institute (JGI-PGF)"/>
            <person name="Walter F."/>
            <person name="Albersmeier A."/>
            <person name="Kalinowski J."/>
            <person name="Ruckert C."/>
        </authorList>
    </citation>
    <scope>NUCLEOTIDE SEQUENCE</scope>
    <source>
        <strain evidence="1">CGMCC 1.16134</strain>
    </source>
</reference>
<dbReference type="Gene3D" id="3.30.360.40">
    <property type="entry name" value="YwmB-like"/>
    <property type="match status" value="1"/>
</dbReference>
<evidence type="ECO:0008006" key="3">
    <source>
        <dbReference type="Google" id="ProtNLM"/>
    </source>
</evidence>
<organism evidence="1 2">
    <name type="scientific">Paenibacillus albidus</name>
    <dbReference type="NCBI Taxonomy" id="2041023"/>
    <lineage>
        <taxon>Bacteria</taxon>
        <taxon>Bacillati</taxon>
        <taxon>Bacillota</taxon>
        <taxon>Bacilli</taxon>
        <taxon>Bacillales</taxon>
        <taxon>Paenibacillaceae</taxon>
        <taxon>Paenibacillus</taxon>
    </lineage>
</organism>
<gene>
    <name evidence="1" type="ORF">GCM10010912_03150</name>
</gene>
<evidence type="ECO:0000313" key="2">
    <source>
        <dbReference type="Proteomes" id="UP000637643"/>
    </source>
</evidence>
<dbReference type="EMBL" id="BMKR01000001">
    <property type="protein sequence ID" value="GGF61303.1"/>
    <property type="molecule type" value="Genomic_DNA"/>
</dbReference>
<dbReference type="RefSeq" id="WP_189021844.1">
    <property type="nucleotide sequence ID" value="NZ_BMKR01000001.1"/>
</dbReference>